<evidence type="ECO:0000313" key="3">
    <source>
        <dbReference type="EMBL" id="SDE11715.1"/>
    </source>
</evidence>
<proteinExistence type="predicted"/>
<keyword evidence="2" id="KW-1133">Transmembrane helix</keyword>
<feature type="transmembrane region" description="Helical" evidence="2">
    <location>
        <begin position="39"/>
        <end position="57"/>
    </location>
</feature>
<accession>A0A1G7ACG9</accession>
<reference evidence="3 4" key="1">
    <citation type="submission" date="2016-10" db="EMBL/GenBank/DDBJ databases">
        <authorList>
            <person name="de Groot N.N."/>
        </authorList>
    </citation>
    <scope>NUCLEOTIDE SEQUENCE [LARGE SCALE GENOMIC DNA]</scope>
    <source>
        <strain evidence="3 4">CGMCC 1.9109</strain>
    </source>
</reference>
<gene>
    <name evidence="3" type="ORF">SAMN04488071_2153</name>
</gene>
<keyword evidence="2" id="KW-0472">Membrane</keyword>
<dbReference type="STRING" id="637679.GCA_001550055_01704"/>
<keyword evidence="2" id="KW-0812">Transmembrane</keyword>
<evidence type="ECO:0000256" key="1">
    <source>
        <dbReference type="SAM" id="MobiDB-lite"/>
    </source>
</evidence>
<keyword evidence="4" id="KW-1185">Reference proteome</keyword>
<evidence type="ECO:0000256" key="2">
    <source>
        <dbReference type="SAM" id="Phobius"/>
    </source>
</evidence>
<evidence type="ECO:0000313" key="4">
    <source>
        <dbReference type="Proteomes" id="UP000183685"/>
    </source>
</evidence>
<dbReference type="RefSeq" id="WP_068303850.1">
    <property type="nucleotide sequence ID" value="NZ_DAIOMO010000004.1"/>
</dbReference>
<dbReference type="EMBL" id="FNAK01000004">
    <property type="protein sequence ID" value="SDE11715.1"/>
    <property type="molecule type" value="Genomic_DNA"/>
</dbReference>
<protein>
    <submittedName>
        <fullName evidence="3">Uncharacterized protein</fullName>
    </submittedName>
</protein>
<feature type="region of interest" description="Disordered" evidence="1">
    <location>
        <begin position="1"/>
        <end position="21"/>
    </location>
</feature>
<dbReference type="AlphaFoldDB" id="A0A1G7ACG9"/>
<name>A0A1G7ACG9_9PROT</name>
<organism evidence="3 4">
    <name type="scientific">Kordiimonas lacus</name>
    <dbReference type="NCBI Taxonomy" id="637679"/>
    <lineage>
        <taxon>Bacteria</taxon>
        <taxon>Pseudomonadati</taxon>
        <taxon>Pseudomonadota</taxon>
        <taxon>Alphaproteobacteria</taxon>
        <taxon>Kordiimonadales</taxon>
        <taxon>Kordiimonadaceae</taxon>
        <taxon>Kordiimonas</taxon>
    </lineage>
</organism>
<dbReference type="Proteomes" id="UP000183685">
    <property type="component" value="Unassembled WGS sequence"/>
</dbReference>
<sequence>MNDRSQQHDSNKKTDPPKLDADEARQAEIVLDSRRKRKWAIRLILALFALYVLYFLATA</sequence>